<reference evidence="2 3" key="1">
    <citation type="submission" date="2020-06" db="EMBL/GenBank/DDBJ databases">
        <title>Transcriptomic and genomic resources for Thalictrum thalictroides and T. hernandezii: Facilitating candidate gene discovery in an emerging model plant lineage.</title>
        <authorList>
            <person name="Arias T."/>
            <person name="Riano-Pachon D.M."/>
            <person name="Di Stilio V.S."/>
        </authorList>
    </citation>
    <scope>NUCLEOTIDE SEQUENCE [LARGE SCALE GENOMIC DNA]</scope>
    <source>
        <strain evidence="3">cv. WT478/WT964</strain>
        <tissue evidence="2">Leaves</tissue>
    </source>
</reference>
<organism evidence="2 3">
    <name type="scientific">Thalictrum thalictroides</name>
    <name type="common">Rue-anemone</name>
    <name type="synonym">Anemone thalictroides</name>
    <dbReference type="NCBI Taxonomy" id="46969"/>
    <lineage>
        <taxon>Eukaryota</taxon>
        <taxon>Viridiplantae</taxon>
        <taxon>Streptophyta</taxon>
        <taxon>Embryophyta</taxon>
        <taxon>Tracheophyta</taxon>
        <taxon>Spermatophyta</taxon>
        <taxon>Magnoliopsida</taxon>
        <taxon>Ranunculales</taxon>
        <taxon>Ranunculaceae</taxon>
        <taxon>Thalictroideae</taxon>
        <taxon>Thalictrum</taxon>
    </lineage>
</organism>
<dbReference type="PROSITE" id="PS51257">
    <property type="entry name" value="PROKAR_LIPOPROTEIN"/>
    <property type="match status" value="1"/>
</dbReference>
<evidence type="ECO:0000256" key="1">
    <source>
        <dbReference type="SAM" id="SignalP"/>
    </source>
</evidence>
<dbReference type="EMBL" id="JABWDY010027287">
    <property type="protein sequence ID" value="KAF5188025.1"/>
    <property type="molecule type" value="Genomic_DNA"/>
</dbReference>
<keyword evidence="3" id="KW-1185">Reference proteome</keyword>
<sequence length="78" mass="8545">MVCKQIVAGLLISMVIMVACVNAKDDWARVQDCIYRECMPQCSGPDCYNSCYEACTQDSDTFSANLRVNPLGTKKGGN</sequence>
<gene>
    <name evidence="2" type="ORF">FRX31_022389</name>
</gene>
<feature type="signal peptide" evidence="1">
    <location>
        <begin position="1"/>
        <end position="23"/>
    </location>
</feature>
<dbReference type="AlphaFoldDB" id="A0A7J6VV09"/>
<evidence type="ECO:0000313" key="2">
    <source>
        <dbReference type="EMBL" id="KAF5188025.1"/>
    </source>
</evidence>
<name>A0A7J6VV09_THATH</name>
<feature type="chain" id="PRO_5029665767" evidence="1">
    <location>
        <begin position="24"/>
        <end position="78"/>
    </location>
</feature>
<evidence type="ECO:0000313" key="3">
    <source>
        <dbReference type="Proteomes" id="UP000554482"/>
    </source>
</evidence>
<dbReference type="Proteomes" id="UP000554482">
    <property type="component" value="Unassembled WGS sequence"/>
</dbReference>
<protein>
    <submittedName>
        <fullName evidence="2">Uncharacterized protein</fullName>
    </submittedName>
</protein>
<keyword evidence="1" id="KW-0732">Signal</keyword>
<accession>A0A7J6VV09</accession>
<comment type="caution">
    <text evidence="2">The sequence shown here is derived from an EMBL/GenBank/DDBJ whole genome shotgun (WGS) entry which is preliminary data.</text>
</comment>
<proteinExistence type="predicted"/>